<keyword evidence="3" id="KW-1185">Reference proteome</keyword>
<dbReference type="Pfam" id="PF08429">
    <property type="entry name" value="PLU-1"/>
    <property type="match status" value="1"/>
</dbReference>
<organism evidence="2 3">
    <name type="scientific">Crotalaria pallida</name>
    <name type="common">Smooth rattlebox</name>
    <name type="synonym">Crotalaria striata</name>
    <dbReference type="NCBI Taxonomy" id="3830"/>
    <lineage>
        <taxon>Eukaryota</taxon>
        <taxon>Viridiplantae</taxon>
        <taxon>Streptophyta</taxon>
        <taxon>Embryophyta</taxon>
        <taxon>Tracheophyta</taxon>
        <taxon>Spermatophyta</taxon>
        <taxon>Magnoliopsida</taxon>
        <taxon>eudicotyledons</taxon>
        <taxon>Gunneridae</taxon>
        <taxon>Pentapetalae</taxon>
        <taxon>rosids</taxon>
        <taxon>fabids</taxon>
        <taxon>Fabales</taxon>
        <taxon>Fabaceae</taxon>
        <taxon>Papilionoideae</taxon>
        <taxon>50 kb inversion clade</taxon>
        <taxon>genistoids sensu lato</taxon>
        <taxon>core genistoids</taxon>
        <taxon>Crotalarieae</taxon>
        <taxon>Crotalaria</taxon>
    </lineage>
</organism>
<dbReference type="EMBL" id="JAYWIO010000007">
    <property type="protein sequence ID" value="KAK7251291.1"/>
    <property type="molecule type" value="Genomic_DNA"/>
</dbReference>
<protein>
    <recommendedName>
        <fullName evidence="1">Lysine-specific demethylase-like domain-containing protein</fullName>
    </recommendedName>
</protein>
<accession>A0AAN9E9B8</accession>
<proteinExistence type="predicted"/>
<evidence type="ECO:0000313" key="2">
    <source>
        <dbReference type="EMBL" id="KAK7251291.1"/>
    </source>
</evidence>
<comment type="caution">
    <text evidence="2">The sequence shown here is derived from an EMBL/GenBank/DDBJ whole genome shotgun (WGS) entry which is preliminary data.</text>
</comment>
<name>A0AAN9E9B8_CROPI</name>
<dbReference type="Proteomes" id="UP001372338">
    <property type="component" value="Unassembled WGS sequence"/>
</dbReference>
<dbReference type="AlphaFoldDB" id="A0AAN9E9B8"/>
<dbReference type="InterPro" id="IPR013637">
    <property type="entry name" value="Lys_sp_deMease-like_dom"/>
</dbReference>
<evidence type="ECO:0000313" key="3">
    <source>
        <dbReference type="Proteomes" id="UP001372338"/>
    </source>
</evidence>
<evidence type="ECO:0000259" key="1">
    <source>
        <dbReference type="Pfam" id="PF08429"/>
    </source>
</evidence>
<gene>
    <name evidence="2" type="ORF">RIF29_34347</name>
</gene>
<feature type="domain" description="Lysine-specific demethylase-like" evidence="1">
    <location>
        <begin position="11"/>
        <end position="185"/>
    </location>
</feature>
<sequence>MVSVARFGVCFAVDELPLVEIELKKANCTEKALKARDSKMSLEFIQKLLKEATTLQIEKEKQFVNLSCVLVVALPWEERAREILSHEAPISDFEDMTRASENIFAILPSLNDVNNALLEANSWLCNTKLYLVSPICASNSSRKLEDLQMLVSQSKLLKISLEERRMLELVLKNCKIWEHEACSLLDDARCLFELDNTVHVNSSGLMSKKSKKLSSSIPELSYLYVIVGLKGEDLDLPSGNSRQWNSQSTLPKNQPLTWYKVVKVLKGMGGAGCIPDFNSYGIVIGALCKVGKTVEEYCWHSNYCI</sequence>
<reference evidence="2 3" key="1">
    <citation type="submission" date="2024-01" db="EMBL/GenBank/DDBJ databases">
        <title>The genomes of 5 underutilized Papilionoideae crops provide insights into root nodulation and disease resistanc.</title>
        <authorList>
            <person name="Yuan L."/>
        </authorList>
    </citation>
    <scope>NUCLEOTIDE SEQUENCE [LARGE SCALE GENOMIC DNA]</scope>
    <source>
        <strain evidence="2">ZHUSHIDOU_FW_LH</strain>
        <tissue evidence="2">Leaf</tissue>
    </source>
</reference>